<dbReference type="AlphaFoldDB" id="A0A4R6IPL9"/>
<evidence type="ECO:0000313" key="2">
    <source>
        <dbReference type="Proteomes" id="UP000295499"/>
    </source>
</evidence>
<dbReference type="EMBL" id="SNWM01000001">
    <property type="protein sequence ID" value="TDO24213.1"/>
    <property type="molecule type" value="Genomic_DNA"/>
</dbReference>
<accession>A0A4R6IPL9</accession>
<gene>
    <name evidence="1" type="ORF">CLV32_0502</name>
</gene>
<dbReference type="OrthoDB" id="678266at2"/>
<dbReference type="RefSeq" id="WP_133552004.1">
    <property type="nucleotide sequence ID" value="NZ_SNWM01000001.1"/>
</dbReference>
<dbReference type="Proteomes" id="UP000295499">
    <property type="component" value="Unassembled WGS sequence"/>
</dbReference>
<protein>
    <submittedName>
        <fullName evidence="1">Uncharacterized protein</fullName>
    </submittedName>
</protein>
<sequence>MSEDIPQKVLRKSIPQDFYVLCVLGYVINLDHKQSAAYVNLHFPNLDLLKWMEILEKLILKEATPPVYKEITFSKYGALKIDVIIADHLYADDELGLALHRQLRKEGHKMIVEHKLFRVPSIARGNNLARKTFIPSIQQYINIDVDLLLVTTGLTDGGLVWARYHFEATEKRQMEVILAKGKRMLDGTKFAAIKKIFDTYYVLHPDGERFPIVRWANIPFMKDILLGTSWEGVIDFKNKDQLLNFIKYVRKEL</sequence>
<organism evidence="1 2">
    <name type="scientific">Pedobacter duraquae</name>
    <dbReference type="NCBI Taxonomy" id="425511"/>
    <lineage>
        <taxon>Bacteria</taxon>
        <taxon>Pseudomonadati</taxon>
        <taxon>Bacteroidota</taxon>
        <taxon>Sphingobacteriia</taxon>
        <taxon>Sphingobacteriales</taxon>
        <taxon>Sphingobacteriaceae</taxon>
        <taxon>Pedobacter</taxon>
    </lineage>
</organism>
<proteinExistence type="predicted"/>
<comment type="caution">
    <text evidence="1">The sequence shown here is derived from an EMBL/GenBank/DDBJ whole genome shotgun (WGS) entry which is preliminary data.</text>
</comment>
<keyword evidence="2" id="KW-1185">Reference proteome</keyword>
<reference evidence="1 2" key="1">
    <citation type="submission" date="2019-03" db="EMBL/GenBank/DDBJ databases">
        <title>Genomic Encyclopedia of Archaeal and Bacterial Type Strains, Phase II (KMG-II): from individual species to whole genera.</title>
        <authorList>
            <person name="Goeker M."/>
        </authorList>
    </citation>
    <scope>NUCLEOTIDE SEQUENCE [LARGE SCALE GENOMIC DNA]</scope>
    <source>
        <strain evidence="1 2">DSM 19034</strain>
    </source>
</reference>
<evidence type="ECO:0000313" key="1">
    <source>
        <dbReference type="EMBL" id="TDO24213.1"/>
    </source>
</evidence>
<name>A0A4R6IPL9_9SPHI</name>